<reference evidence="2" key="2">
    <citation type="journal article" date="2007" name="Science">
        <title>Draft genome sequence of the sexually transmitted pathogen Trichomonas vaginalis.</title>
        <authorList>
            <person name="Carlton J.M."/>
            <person name="Hirt R.P."/>
            <person name="Silva J.C."/>
            <person name="Delcher A.L."/>
            <person name="Schatz M."/>
            <person name="Zhao Q."/>
            <person name="Wortman J.R."/>
            <person name="Bidwell S.L."/>
            <person name="Alsmark U.C.M."/>
            <person name="Besteiro S."/>
            <person name="Sicheritz-Ponten T."/>
            <person name="Noel C.J."/>
            <person name="Dacks J.B."/>
            <person name="Foster P.G."/>
            <person name="Simillion C."/>
            <person name="Van de Peer Y."/>
            <person name="Miranda-Saavedra D."/>
            <person name="Barton G.J."/>
            <person name="Westrop G.D."/>
            <person name="Mueller S."/>
            <person name="Dessi D."/>
            <person name="Fiori P.L."/>
            <person name="Ren Q."/>
            <person name="Paulsen I."/>
            <person name="Zhang H."/>
            <person name="Bastida-Corcuera F.D."/>
            <person name="Simoes-Barbosa A."/>
            <person name="Brown M.T."/>
            <person name="Hayes R.D."/>
            <person name="Mukherjee M."/>
            <person name="Okumura C.Y."/>
            <person name="Schneider R."/>
            <person name="Smith A.J."/>
            <person name="Vanacova S."/>
            <person name="Villalvazo M."/>
            <person name="Haas B.J."/>
            <person name="Pertea M."/>
            <person name="Feldblyum T.V."/>
            <person name="Utterback T.R."/>
            <person name="Shu C.L."/>
            <person name="Osoegawa K."/>
            <person name="de Jong P.J."/>
            <person name="Hrdy I."/>
            <person name="Horvathova L."/>
            <person name="Zubacova Z."/>
            <person name="Dolezal P."/>
            <person name="Malik S.B."/>
            <person name="Logsdon J.M. Jr."/>
            <person name="Henze K."/>
            <person name="Gupta A."/>
            <person name="Wang C.C."/>
            <person name="Dunne R.L."/>
            <person name="Upcroft J.A."/>
            <person name="Upcroft P."/>
            <person name="White O."/>
            <person name="Salzberg S.L."/>
            <person name="Tang P."/>
            <person name="Chiu C.-H."/>
            <person name="Lee Y.-S."/>
            <person name="Embley T.M."/>
            <person name="Coombs G.H."/>
            <person name="Mottram J.C."/>
            <person name="Tachezy J."/>
            <person name="Fraser-Liggett C.M."/>
            <person name="Johnson P.J."/>
        </authorList>
    </citation>
    <scope>NUCLEOTIDE SEQUENCE [LARGE SCALE GENOMIC DNA]</scope>
    <source>
        <strain evidence="2">G3</strain>
    </source>
</reference>
<organism evidence="2 3">
    <name type="scientific">Trichomonas vaginalis (strain ATCC PRA-98 / G3)</name>
    <dbReference type="NCBI Taxonomy" id="412133"/>
    <lineage>
        <taxon>Eukaryota</taxon>
        <taxon>Metamonada</taxon>
        <taxon>Parabasalia</taxon>
        <taxon>Trichomonadida</taxon>
        <taxon>Trichomonadidae</taxon>
        <taxon>Trichomonas</taxon>
    </lineage>
</organism>
<dbReference type="Pfam" id="PF11929">
    <property type="entry name" value="DUF3447"/>
    <property type="match status" value="1"/>
</dbReference>
<reference evidence="2" key="1">
    <citation type="submission" date="2006-10" db="EMBL/GenBank/DDBJ databases">
        <authorList>
            <person name="Amadeo P."/>
            <person name="Zhao Q."/>
            <person name="Wortman J."/>
            <person name="Fraser-Liggett C."/>
            <person name="Carlton J."/>
        </authorList>
    </citation>
    <scope>NUCLEOTIDE SEQUENCE</scope>
    <source>
        <strain evidence="2">G3</strain>
    </source>
</reference>
<evidence type="ECO:0000259" key="1">
    <source>
        <dbReference type="Pfam" id="PF11929"/>
    </source>
</evidence>
<dbReference type="SMR" id="A2DWR3"/>
<dbReference type="AlphaFoldDB" id="A2DWR3"/>
<feature type="domain" description="DUF3447" evidence="1">
    <location>
        <begin position="180"/>
        <end position="256"/>
    </location>
</feature>
<keyword evidence="3" id="KW-1185">Reference proteome</keyword>
<dbReference type="EMBL" id="DS113260">
    <property type="protein sequence ID" value="EAY15095.1"/>
    <property type="molecule type" value="Genomic_DNA"/>
</dbReference>
<accession>A2DWR3</accession>
<protein>
    <recommendedName>
        <fullName evidence="1">DUF3447 domain-containing protein</fullName>
    </recommendedName>
</protein>
<name>A2DWR3_TRIV3</name>
<dbReference type="Proteomes" id="UP000001542">
    <property type="component" value="Unassembled WGS sequence"/>
</dbReference>
<dbReference type="InterPro" id="IPR020683">
    <property type="entry name" value="DUF3447"/>
</dbReference>
<dbReference type="KEGG" id="tva:4773091"/>
<evidence type="ECO:0000313" key="3">
    <source>
        <dbReference type="Proteomes" id="UP000001542"/>
    </source>
</evidence>
<dbReference type="PANTHER" id="PTHR24182:SF13">
    <property type="entry name" value="LD18443P"/>
    <property type="match status" value="1"/>
</dbReference>
<evidence type="ECO:0000313" key="2">
    <source>
        <dbReference type="EMBL" id="EAY15095.1"/>
    </source>
</evidence>
<dbReference type="PANTHER" id="PTHR24182">
    <property type="entry name" value="ANKYRIN REPEAT AND SOCS BOX CONTAINING 4"/>
    <property type="match status" value="1"/>
</dbReference>
<dbReference type="InterPro" id="IPR036770">
    <property type="entry name" value="Ankyrin_rpt-contain_sf"/>
</dbReference>
<proteinExistence type="predicted"/>
<dbReference type="Pfam" id="PF12796">
    <property type="entry name" value="Ank_2"/>
    <property type="match status" value="1"/>
</dbReference>
<gene>
    <name evidence="2" type="ORF">TVAG_392120</name>
</gene>
<sequence length="352" mass="41037">MGDTYLKQYEDFINTYEKLYHIKSFEAMQEVLVLIQNILIAKYKIHITDLIMSIFTAIKYNYRSIHLYTFIVNEILASNPVSEANAVPLFAKVDTYNLHVNAYVNDLYEVEIDSDTFPDEDSVQYMILYDQIDKFKEYITQNSLDKVVLYVPSYPFFSPLETCAYFGAVNIFSFLHSSLNHEISEDCLELSFIGGNTDIINECMKSHKLNRGCLTYIVSSHNNAFLDYVFEHELFKPKDFDYDFIINSQNLKALLLMYNLEKNSIIPWCAAFQQSLDIIKSGDLDLTRLAWDDSSLLHYCAIYDNVGVCEYLLNNSKIDINSKDMEQNTPLHQAVTWDHKNIIELIWMNINR</sequence>
<dbReference type="Gene3D" id="1.25.40.20">
    <property type="entry name" value="Ankyrin repeat-containing domain"/>
    <property type="match status" value="1"/>
</dbReference>
<dbReference type="VEuPathDB" id="TrichDB:TVAG_392120"/>
<dbReference type="RefSeq" id="XP_001327318.1">
    <property type="nucleotide sequence ID" value="XM_001327283.1"/>
</dbReference>
<dbReference type="SUPFAM" id="SSF48403">
    <property type="entry name" value="Ankyrin repeat"/>
    <property type="match status" value="1"/>
</dbReference>
<dbReference type="VEuPathDB" id="TrichDB:TVAGG3_0839880"/>
<dbReference type="InterPro" id="IPR002110">
    <property type="entry name" value="Ankyrin_rpt"/>
</dbReference>
<dbReference type="InParanoid" id="A2DWR3"/>